<evidence type="ECO:0000256" key="1">
    <source>
        <dbReference type="SAM" id="MobiDB-lite"/>
    </source>
</evidence>
<evidence type="ECO:0000313" key="2">
    <source>
        <dbReference type="EMBL" id="KIK18841.1"/>
    </source>
</evidence>
<dbReference type="Proteomes" id="UP000054018">
    <property type="component" value="Unassembled WGS sequence"/>
</dbReference>
<reference evidence="2 3" key="1">
    <citation type="submission" date="2014-04" db="EMBL/GenBank/DDBJ databases">
        <authorList>
            <consortium name="DOE Joint Genome Institute"/>
            <person name="Kuo A."/>
            <person name="Kohler A."/>
            <person name="Costa M.D."/>
            <person name="Nagy L.G."/>
            <person name="Floudas D."/>
            <person name="Copeland A."/>
            <person name="Barry K.W."/>
            <person name="Cichocki N."/>
            <person name="Veneault-Fourrey C."/>
            <person name="LaButti K."/>
            <person name="Lindquist E.A."/>
            <person name="Lipzen A."/>
            <person name="Lundell T."/>
            <person name="Morin E."/>
            <person name="Murat C."/>
            <person name="Sun H."/>
            <person name="Tunlid A."/>
            <person name="Henrissat B."/>
            <person name="Grigoriev I.V."/>
            <person name="Hibbett D.S."/>
            <person name="Martin F."/>
            <person name="Nordberg H.P."/>
            <person name="Cantor M.N."/>
            <person name="Hua S.X."/>
        </authorList>
    </citation>
    <scope>NUCLEOTIDE SEQUENCE [LARGE SCALE GENOMIC DNA]</scope>
    <source>
        <strain evidence="2 3">441</strain>
    </source>
</reference>
<organism evidence="2 3">
    <name type="scientific">Pisolithus microcarpus 441</name>
    <dbReference type="NCBI Taxonomy" id="765257"/>
    <lineage>
        <taxon>Eukaryota</taxon>
        <taxon>Fungi</taxon>
        <taxon>Dikarya</taxon>
        <taxon>Basidiomycota</taxon>
        <taxon>Agaricomycotina</taxon>
        <taxon>Agaricomycetes</taxon>
        <taxon>Agaricomycetidae</taxon>
        <taxon>Boletales</taxon>
        <taxon>Sclerodermatineae</taxon>
        <taxon>Pisolithaceae</taxon>
        <taxon>Pisolithus</taxon>
    </lineage>
</organism>
<feature type="compositionally biased region" description="Polar residues" evidence="1">
    <location>
        <begin position="23"/>
        <end position="36"/>
    </location>
</feature>
<evidence type="ECO:0000313" key="3">
    <source>
        <dbReference type="Proteomes" id="UP000054018"/>
    </source>
</evidence>
<reference evidence="3" key="2">
    <citation type="submission" date="2015-01" db="EMBL/GenBank/DDBJ databases">
        <title>Evolutionary Origins and Diversification of the Mycorrhizal Mutualists.</title>
        <authorList>
            <consortium name="DOE Joint Genome Institute"/>
            <consortium name="Mycorrhizal Genomics Consortium"/>
            <person name="Kohler A."/>
            <person name="Kuo A."/>
            <person name="Nagy L.G."/>
            <person name="Floudas D."/>
            <person name="Copeland A."/>
            <person name="Barry K.W."/>
            <person name="Cichocki N."/>
            <person name="Veneault-Fourrey C."/>
            <person name="LaButti K."/>
            <person name="Lindquist E.A."/>
            <person name="Lipzen A."/>
            <person name="Lundell T."/>
            <person name="Morin E."/>
            <person name="Murat C."/>
            <person name="Riley R."/>
            <person name="Ohm R."/>
            <person name="Sun H."/>
            <person name="Tunlid A."/>
            <person name="Henrissat B."/>
            <person name="Grigoriev I.V."/>
            <person name="Hibbett D.S."/>
            <person name="Martin F."/>
        </authorList>
    </citation>
    <scope>NUCLEOTIDE SEQUENCE [LARGE SCALE GENOMIC DNA]</scope>
    <source>
        <strain evidence="3">441</strain>
    </source>
</reference>
<gene>
    <name evidence="2" type="ORF">PISMIDRAFT_683900</name>
</gene>
<feature type="non-terminal residue" evidence="2">
    <location>
        <position position="52"/>
    </location>
</feature>
<keyword evidence="3" id="KW-1185">Reference proteome</keyword>
<dbReference type="AlphaFoldDB" id="A0A0C9YQC9"/>
<dbReference type="EMBL" id="KN833796">
    <property type="protein sequence ID" value="KIK18841.1"/>
    <property type="molecule type" value="Genomic_DNA"/>
</dbReference>
<accession>A0A0C9YQC9</accession>
<feature type="region of interest" description="Disordered" evidence="1">
    <location>
        <begin position="1"/>
        <end position="52"/>
    </location>
</feature>
<name>A0A0C9YQC9_9AGAM</name>
<sequence length="52" mass="5346">MSASLASGGGSPQFCPVAGGRSPRQNNTVDNSSNFVTEDRRGGSSQTSLDTR</sequence>
<dbReference type="HOGENOM" id="CLU_3093083_0_0_1"/>
<proteinExistence type="predicted"/>
<protein>
    <submittedName>
        <fullName evidence="2">Uncharacterized protein</fullName>
    </submittedName>
</protein>
<feature type="compositionally biased region" description="Polar residues" evidence="1">
    <location>
        <begin position="43"/>
        <end position="52"/>
    </location>
</feature>